<dbReference type="Proteomes" id="UP000322667">
    <property type="component" value="Chromosome D03"/>
</dbReference>
<keyword evidence="2" id="KW-1185">Reference proteome</keyword>
<dbReference type="EMBL" id="CM017625">
    <property type="protein sequence ID" value="TYH79806.1"/>
    <property type="molecule type" value="Genomic_DNA"/>
</dbReference>
<organism evidence="1 2">
    <name type="scientific">Gossypium tomentosum</name>
    <name type="common">Hawaiian cotton</name>
    <name type="synonym">Gossypium sandvicense</name>
    <dbReference type="NCBI Taxonomy" id="34277"/>
    <lineage>
        <taxon>Eukaryota</taxon>
        <taxon>Viridiplantae</taxon>
        <taxon>Streptophyta</taxon>
        <taxon>Embryophyta</taxon>
        <taxon>Tracheophyta</taxon>
        <taxon>Spermatophyta</taxon>
        <taxon>Magnoliopsida</taxon>
        <taxon>eudicotyledons</taxon>
        <taxon>Gunneridae</taxon>
        <taxon>Pentapetalae</taxon>
        <taxon>rosids</taxon>
        <taxon>malvids</taxon>
        <taxon>Malvales</taxon>
        <taxon>Malvaceae</taxon>
        <taxon>Malvoideae</taxon>
        <taxon>Gossypium</taxon>
    </lineage>
</organism>
<evidence type="ECO:0000313" key="1">
    <source>
        <dbReference type="EMBL" id="TYH79806.1"/>
    </source>
</evidence>
<protein>
    <submittedName>
        <fullName evidence="1">Uncharacterized protein</fullName>
    </submittedName>
</protein>
<gene>
    <name evidence="1" type="ORF">ES332_D03G088000v1</name>
</gene>
<evidence type="ECO:0000313" key="2">
    <source>
        <dbReference type="Proteomes" id="UP000322667"/>
    </source>
</evidence>
<name>A0A5D2LKP8_GOSTO</name>
<proteinExistence type="predicted"/>
<accession>A0A5D2LKP8</accession>
<sequence>MRTTFLPNVKVPILGDALHIPMGSITRARARKLKEALNVFIQTIWAELVTFVEDFSSSNHNSMEGRQKKHNHSMVI</sequence>
<dbReference type="AlphaFoldDB" id="A0A5D2LKP8"/>
<reference evidence="1 2" key="1">
    <citation type="submission" date="2019-07" db="EMBL/GenBank/DDBJ databases">
        <title>WGS assembly of Gossypium tomentosum.</title>
        <authorList>
            <person name="Chen Z.J."/>
            <person name="Sreedasyam A."/>
            <person name="Ando A."/>
            <person name="Song Q."/>
            <person name="De L."/>
            <person name="Hulse-Kemp A."/>
            <person name="Ding M."/>
            <person name="Ye W."/>
            <person name="Kirkbride R."/>
            <person name="Jenkins J."/>
            <person name="Plott C."/>
            <person name="Lovell J."/>
            <person name="Lin Y.-M."/>
            <person name="Vaughn R."/>
            <person name="Liu B."/>
            <person name="Li W."/>
            <person name="Simpson S."/>
            <person name="Scheffler B."/>
            <person name="Saski C."/>
            <person name="Grover C."/>
            <person name="Hu G."/>
            <person name="Conover J."/>
            <person name="Carlson J."/>
            <person name="Shu S."/>
            <person name="Boston L."/>
            <person name="Williams M."/>
            <person name="Peterson D."/>
            <person name="Mcgee K."/>
            <person name="Jones D."/>
            <person name="Wendel J."/>
            <person name="Stelly D."/>
            <person name="Grimwood J."/>
            <person name="Schmutz J."/>
        </authorList>
    </citation>
    <scope>NUCLEOTIDE SEQUENCE [LARGE SCALE GENOMIC DNA]</scope>
    <source>
        <strain evidence="1">7179.01</strain>
    </source>
</reference>